<organism evidence="2 3">
    <name type="scientific">Helianthus annuus</name>
    <name type="common">Common sunflower</name>
    <dbReference type="NCBI Taxonomy" id="4232"/>
    <lineage>
        <taxon>Eukaryota</taxon>
        <taxon>Viridiplantae</taxon>
        <taxon>Streptophyta</taxon>
        <taxon>Embryophyta</taxon>
        <taxon>Tracheophyta</taxon>
        <taxon>Spermatophyta</taxon>
        <taxon>Magnoliopsida</taxon>
        <taxon>eudicotyledons</taxon>
        <taxon>Gunneridae</taxon>
        <taxon>Pentapetalae</taxon>
        <taxon>asterids</taxon>
        <taxon>campanulids</taxon>
        <taxon>Asterales</taxon>
        <taxon>Asteraceae</taxon>
        <taxon>Asteroideae</taxon>
        <taxon>Heliantheae alliance</taxon>
        <taxon>Heliantheae</taxon>
        <taxon>Helianthus</taxon>
    </lineage>
</organism>
<evidence type="ECO:0000313" key="3">
    <source>
        <dbReference type="Proteomes" id="UP000215914"/>
    </source>
</evidence>
<evidence type="ECO:0000313" key="2">
    <source>
        <dbReference type="EMBL" id="OTG00460.1"/>
    </source>
</evidence>
<gene>
    <name evidence="2" type="ORF">HannXRQ_Chr13g0391271</name>
</gene>
<sequence>MRLLKTMRHLKLKFTRIARWSIKFSRISVYKITTVTREALLLSRNCTANPLSSILKDQRNFSKAGQALVFLALLTSAGLLGVFLWHRRANNKHLPYMLCFPCKDQSLILDRYRISLIWQERRLDNCSQDGRVDITGALKLSVRTMKFSPKRTFRLLVNISNMEYVTYYTMFC</sequence>
<evidence type="ECO:0000256" key="1">
    <source>
        <dbReference type="SAM" id="Phobius"/>
    </source>
</evidence>
<reference evidence="3" key="1">
    <citation type="journal article" date="2017" name="Nature">
        <title>The sunflower genome provides insights into oil metabolism, flowering and Asterid evolution.</title>
        <authorList>
            <person name="Badouin H."/>
            <person name="Gouzy J."/>
            <person name="Grassa C.J."/>
            <person name="Murat F."/>
            <person name="Staton S.E."/>
            <person name="Cottret L."/>
            <person name="Lelandais-Briere C."/>
            <person name="Owens G.L."/>
            <person name="Carrere S."/>
            <person name="Mayjonade B."/>
            <person name="Legrand L."/>
            <person name="Gill N."/>
            <person name="Kane N.C."/>
            <person name="Bowers J.E."/>
            <person name="Hubner S."/>
            <person name="Bellec A."/>
            <person name="Berard A."/>
            <person name="Berges H."/>
            <person name="Blanchet N."/>
            <person name="Boniface M.C."/>
            <person name="Brunel D."/>
            <person name="Catrice O."/>
            <person name="Chaidir N."/>
            <person name="Claudel C."/>
            <person name="Donnadieu C."/>
            <person name="Faraut T."/>
            <person name="Fievet G."/>
            <person name="Helmstetter N."/>
            <person name="King M."/>
            <person name="Knapp S.J."/>
            <person name="Lai Z."/>
            <person name="Le Paslier M.C."/>
            <person name="Lippi Y."/>
            <person name="Lorenzon L."/>
            <person name="Mandel J.R."/>
            <person name="Marage G."/>
            <person name="Marchand G."/>
            <person name="Marquand E."/>
            <person name="Bret-Mestries E."/>
            <person name="Morien E."/>
            <person name="Nambeesan S."/>
            <person name="Nguyen T."/>
            <person name="Pegot-Espagnet P."/>
            <person name="Pouilly N."/>
            <person name="Raftis F."/>
            <person name="Sallet E."/>
            <person name="Schiex T."/>
            <person name="Thomas J."/>
            <person name="Vandecasteele C."/>
            <person name="Vares D."/>
            <person name="Vear F."/>
            <person name="Vautrin S."/>
            <person name="Crespi M."/>
            <person name="Mangin B."/>
            <person name="Burke J.M."/>
            <person name="Salse J."/>
            <person name="Munos S."/>
            <person name="Vincourt P."/>
            <person name="Rieseberg L.H."/>
            <person name="Langlade N.B."/>
        </authorList>
    </citation>
    <scope>NUCLEOTIDE SEQUENCE [LARGE SCALE GENOMIC DNA]</scope>
    <source>
        <strain evidence="3">cv. SF193</strain>
    </source>
</reference>
<dbReference type="EMBL" id="CM007902">
    <property type="protein sequence ID" value="OTG00460.1"/>
    <property type="molecule type" value="Genomic_DNA"/>
</dbReference>
<protein>
    <submittedName>
        <fullName evidence="2">Uncharacterized protein</fullName>
    </submittedName>
</protein>
<feature type="transmembrane region" description="Helical" evidence="1">
    <location>
        <begin position="64"/>
        <end position="85"/>
    </location>
</feature>
<keyword evidence="1" id="KW-0812">Transmembrane</keyword>
<proteinExistence type="predicted"/>
<keyword evidence="1" id="KW-1133">Transmembrane helix</keyword>
<dbReference type="Proteomes" id="UP000215914">
    <property type="component" value="Chromosome 13"/>
</dbReference>
<keyword evidence="3" id="KW-1185">Reference proteome</keyword>
<keyword evidence="1" id="KW-0472">Membrane</keyword>
<dbReference type="InParanoid" id="A0A251SNR2"/>
<dbReference type="AlphaFoldDB" id="A0A251SNR2"/>
<name>A0A251SNR2_HELAN</name>
<accession>A0A251SNR2</accession>